<keyword evidence="2" id="KW-1185">Reference proteome</keyword>
<dbReference type="Pfam" id="PF13620">
    <property type="entry name" value="CarboxypepD_reg"/>
    <property type="match status" value="1"/>
</dbReference>
<gene>
    <name evidence="1" type="ORF">SAMN05216464_11083</name>
</gene>
<evidence type="ECO:0000313" key="2">
    <source>
        <dbReference type="Proteomes" id="UP000199072"/>
    </source>
</evidence>
<dbReference type="SUPFAM" id="SSF56935">
    <property type="entry name" value="Porins"/>
    <property type="match status" value="1"/>
</dbReference>
<dbReference type="SUPFAM" id="SSF49464">
    <property type="entry name" value="Carboxypeptidase regulatory domain-like"/>
    <property type="match status" value="1"/>
</dbReference>
<dbReference type="Gene3D" id="2.60.40.1120">
    <property type="entry name" value="Carboxypeptidase-like, regulatory domain"/>
    <property type="match status" value="1"/>
</dbReference>
<dbReference type="InterPro" id="IPR008969">
    <property type="entry name" value="CarboxyPept-like_regulatory"/>
</dbReference>
<proteinExistence type="predicted"/>
<dbReference type="EMBL" id="FNAI01000010">
    <property type="protein sequence ID" value="SDE85926.1"/>
    <property type="molecule type" value="Genomic_DNA"/>
</dbReference>
<dbReference type="AlphaFoldDB" id="A0A1G7GCQ9"/>
<keyword evidence="1" id="KW-0675">Receptor</keyword>
<dbReference type="STRING" id="1391627.SAMN05216464_11083"/>
<reference evidence="1 2" key="1">
    <citation type="submission" date="2016-10" db="EMBL/GenBank/DDBJ databases">
        <authorList>
            <person name="de Groot N.N."/>
        </authorList>
    </citation>
    <scope>NUCLEOTIDE SEQUENCE [LARGE SCALE GENOMIC DNA]</scope>
    <source>
        <strain evidence="1 2">47C3B</strain>
    </source>
</reference>
<sequence length="905" mass="102962">MSVSLLQITRWNSLNNLMRYLRHIYACVFFAVFFNPAYAQTVQGIVKDTTNTALASVSVYVMDGNQIVSYTVSNESGSFIFKNIPDLDIKQYTIEASSVGFTKASLPLVQNKNDYILILRPATTNLKTVTIKDDRPKLKVRGDTLSYKVTDFSTKGDRVIGDVIKKLPGIEMSKEGKIFYNGKAISNLFIDGDDVLDDKYNIATRSIPNGVVDRVQVLQNNQPIKMLRNKVVSRNIALNLTIKDSAKVKIVGQETVGGGIPANYYADLNALVLKKKFKAIDNFKANNTSYDLQGDIVSHNYLDYLNQTFNSKPHTLLSLGTIQKPELPIERYLLNQSAILNANNLVNLSPTRQIKANVYYLRDFQRQEYTSKKEIYLPGDTIRYTETQSNKLRPDIMHAQITFLDNKEKSYLKNDLIINSTLNSNYSNLGTNAIRINQKYYDNMYDFSNEFNLMTTLKSKQVIEFYSFINSYKEPEKRVIEPGIAPAIFNNNSSYSSITQQSEIPTFSQNSYISVRFLEGIIKQSYKAGYYLQSQRLKSALYGTQVSGQPLPSIDSSMNNLKWTKNKFYFEGIYDFVGDRLQVNLKVPVNYQSIVYNDKGYNFNNNVNRLFISPDLYMKFASGNENNFTLNYSYKNEFGTIEDNYRGLILTDYRSLQANNANLNEQKIHNANVAFNFRQAVKLLFVTVSANYKHTNANFIFNSIISNTFSRTVTLPFNNSTNEYYFNGRISKYIYGLRSTVSSILSYQILQTNLFQNGVLLPYITAIPSISFNTDTKLSEKLSFAYKGSYNSINSKLKTDAHNTTINILQQSATIEYVPATNVFLSLSDDFRHTFQRGGTNVQYNFVDATVRYQLGNSKVDLELSAANIFNIKNYSILMLSSNSYTSSTYQLPGRIILLKATFTL</sequence>
<name>A0A1G7GCQ9_9SPHI</name>
<protein>
    <submittedName>
        <fullName evidence="1">Outer membrane receptor proteins, mostly Fe transport</fullName>
    </submittedName>
</protein>
<organism evidence="1 2">
    <name type="scientific">Mucilaginibacter pineti</name>
    <dbReference type="NCBI Taxonomy" id="1391627"/>
    <lineage>
        <taxon>Bacteria</taxon>
        <taxon>Pseudomonadati</taxon>
        <taxon>Bacteroidota</taxon>
        <taxon>Sphingobacteriia</taxon>
        <taxon>Sphingobacteriales</taxon>
        <taxon>Sphingobacteriaceae</taxon>
        <taxon>Mucilaginibacter</taxon>
    </lineage>
</organism>
<accession>A0A1G7GCQ9</accession>
<evidence type="ECO:0000313" key="1">
    <source>
        <dbReference type="EMBL" id="SDE85926.1"/>
    </source>
</evidence>
<dbReference type="Proteomes" id="UP000199072">
    <property type="component" value="Unassembled WGS sequence"/>
</dbReference>